<evidence type="ECO:0000313" key="2">
    <source>
        <dbReference type="EMBL" id="GAA0447724.1"/>
    </source>
</evidence>
<feature type="transmembrane region" description="Helical" evidence="1">
    <location>
        <begin position="35"/>
        <end position="57"/>
    </location>
</feature>
<keyword evidence="1" id="KW-0472">Membrane</keyword>
<keyword evidence="1" id="KW-1133">Transmembrane helix</keyword>
<gene>
    <name evidence="2" type="ORF">GCM10009544_08130</name>
</gene>
<keyword evidence="3" id="KW-1185">Reference proteome</keyword>
<evidence type="ECO:0008006" key="4">
    <source>
        <dbReference type="Google" id="ProtNLM"/>
    </source>
</evidence>
<dbReference type="EMBL" id="BAAAHB010000004">
    <property type="protein sequence ID" value="GAA0447724.1"/>
    <property type="molecule type" value="Genomic_DNA"/>
</dbReference>
<comment type="caution">
    <text evidence="2">The sequence shown here is derived from an EMBL/GenBank/DDBJ whole genome shotgun (WGS) entry which is preliminary data.</text>
</comment>
<protein>
    <recommendedName>
        <fullName evidence="4">Histidine kinase</fullName>
    </recommendedName>
</protein>
<name>A0ABN0ZIR5_9ACTN</name>
<feature type="transmembrane region" description="Helical" evidence="1">
    <location>
        <begin position="6"/>
        <end position="28"/>
    </location>
</feature>
<evidence type="ECO:0000313" key="3">
    <source>
        <dbReference type="Proteomes" id="UP001499895"/>
    </source>
</evidence>
<reference evidence="2 3" key="1">
    <citation type="journal article" date="2019" name="Int. J. Syst. Evol. Microbiol.">
        <title>The Global Catalogue of Microorganisms (GCM) 10K type strain sequencing project: providing services to taxonomists for standard genome sequencing and annotation.</title>
        <authorList>
            <consortium name="The Broad Institute Genomics Platform"/>
            <consortium name="The Broad Institute Genome Sequencing Center for Infectious Disease"/>
            <person name="Wu L."/>
            <person name="Ma J."/>
        </authorList>
    </citation>
    <scope>NUCLEOTIDE SEQUENCE [LARGE SCALE GENOMIC DNA]</scope>
    <source>
        <strain evidence="2 3">JCM 10649</strain>
    </source>
</reference>
<dbReference type="RefSeq" id="WP_344085599.1">
    <property type="nucleotide sequence ID" value="NZ_BAAAHB010000004.1"/>
</dbReference>
<proteinExistence type="predicted"/>
<evidence type="ECO:0000256" key="1">
    <source>
        <dbReference type="SAM" id="Phobius"/>
    </source>
</evidence>
<dbReference type="Proteomes" id="UP001499895">
    <property type="component" value="Unassembled WGS sequence"/>
</dbReference>
<sequence length="60" mass="6125">MTLTALVVVLLLVVVTLLVGAGVLVLLLHRPAWSAPLAGTLTAMMLMATVTGLLVAATRS</sequence>
<accession>A0ABN0ZIR5</accession>
<organism evidence="2 3">
    <name type="scientific">Streptomyces stramineus</name>
    <dbReference type="NCBI Taxonomy" id="173861"/>
    <lineage>
        <taxon>Bacteria</taxon>
        <taxon>Bacillati</taxon>
        <taxon>Actinomycetota</taxon>
        <taxon>Actinomycetes</taxon>
        <taxon>Kitasatosporales</taxon>
        <taxon>Streptomycetaceae</taxon>
        <taxon>Streptomyces</taxon>
    </lineage>
</organism>
<keyword evidence="1" id="KW-0812">Transmembrane</keyword>